<comment type="caution">
    <text evidence="1">The sequence shown here is derived from an EMBL/GenBank/DDBJ whole genome shotgun (WGS) entry which is preliminary data.</text>
</comment>
<reference evidence="1 2" key="2">
    <citation type="journal article" date="2022" name="Mol. Biol. Evol.">
        <title>Comparative Genomics Reveals Insights into the Divergent Evolution of Astigmatic Mites and Household Pest Adaptations.</title>
        <authorList>
            <person name="Xiong Q."/>
            <person name="Wan A.T."/>
            <person name="Liu X."/>
            <person name="Fung C.S."/>
            <person name="Xiao X."/>
            <person name="Malainual N."/>
            <person name="Hou J."/>
            <person name="Wang L."/>
            <person name="Wang M."/>
            <person name="Yang K.Y."/>
            <person name="Cui Y."/>
            <person name="Leung E.L."/>
            <person name="Nong W."/>
            <person name="Shin S.K."/>
            <person name="Au S.W."/>
            <person name="Jeong K.Y."/>
            <person name="Chew F.T."/>
            <person name="Hui J.H."/>
            <person name="Leung T.F."/>
            <person name="Tungtrongchitr A."/>
            <person name="Zhong N."/>
            <person name="Liu Z."/>
            <person name="Tsui S.K."/>
        </authorList>
    </citation>
    <scope>NUCLEOTIDE SEQUENCE [LARGE SCALE GENOMIC DNA]</scope>
    <source>
        <strain evidence="1">Derp</strain>
    </source>
</reference>
<dbReference type="EMBL" id="NJHN03000129">
    <property type="protein sequence ID" value="KAH9412456.1"/>
    <property type="molecule type" value="Genomic_DNA"/>
</dbReference>
<dbReference type="Proteomes" id="UP000887458">
    <property type="component" value="Unassembled WGS sequence"/>
</dbReference>
<evidence type="ECO:0000313" key="1">
    <source>
        <dbReference type="EMBL" id="KAH9412456.1"/>
    </source>
</evidence>
<accession>A0ABQ8IQ32</accession>
<keyword evidence="2" id="KW-1185">Reference proteome</keyword>
<proteinExistence type="predicted"/>
<name>A0ABQ8IQ32_DERPT</name>
<sequence>MVLMLPICAKKKPRLELCGSAFKYKQNTNLNGHFALYERCDQRRCAPAVIPNDDENKPNINVIKLVCHLIFISVTNKNQP</sequence>
<gene>
    <name evidence="1" type="ORF">DERP_006417</name>
</gene>
<organism evidence="1 2">
    <name type="scientific">Dermatophagoides pteronyssinus</name>
    <name type="common">European house dust mite</name>
    <dbReference type="NCBI Taxonomy" id="6956"/>
    <lineage>
        <taxon>Eukaryota</taxon>
        <taxon>Metazoa</taxon>
        <taxon>Ecdysozoa</taxon>
        <taxon>Arthropoda</taxon>
        <taxon>Chelicerata</taxon>
        <taxon>Arachnida</taxon>
        <taxon>Acari</taxon>
        <taxon>Acariformes</taxon>
        <taxon>Sarcoptiformes</taxon>
        <taxon>Astigmata</taxon>
        <taxon>Psoroptidia</taxon>
        <taxon>Analgoidea</taxon>
        <taxon>Pyroglyphidae</taxon>
        <taxon>Dermatophagoidinae</taxon>
        <taxon>Dermatophagoides</taxon>
    </lineage>
</organism>
<evidence type="ECO:0000313" key="2">
    <source>
        <dbReference type="Proteomes" id="UP000887458"/>
    </source>
</evidence>
<protein>
    <submittedName>
        <fullName evidence="1">Uncharacterized protein</fullName>
    </submittedName>
</protein>
<reference evidence="1 2" key="1">
    <citation type="journal article" date="2018" name="J. Allergy Clin. Immunol.">
        <title>High-quality assembly of Dermatophagoides pteronyssinus genome and transcriptome reveals a wide range of novel allergens.</title>
        <authorList>
            <person name="Liu X.Y."/>
            <person name="Yang K.Y."/>
            <person name="Wang M.Q."/>
            <person name="Kwok J.S."/>
            <person name="Zeng X."/>
            <person name="Yang Z."/>
            <person name="Xiao X.J."/>
            <person name="Lau C.P."/>
            <person name="Li Y."/>
            <person name="Huang Z.M."/>
            <person name="Ba J.G."/>
            <person name="Yim A.K."/>
            <person name="Ouyang C.Y."/>
            <person name="Ngai S.M."/>
            <person name="Chan T.F."/>
            <person name="Leung E.L."/>
            <person name="Liu L."/>
            <person name="Liu Z.G."/>
            <person name="Tsui S.K."/>
        </authorList>
    </citation>
    <scope>NUCLEOTIDE SEQUENCE [LARGE SCALE GENOMIC DNA]</scope>
    <source>
        <strain evidence="1">Derp</strain>
    </source>
</reference>